<dbReference type="RefSeq" id="WP_379825717.1">
    <property type="nucleotide sequence ID" value="NZ_JBHUNQ010000002.1"/>
</dbReference>
<keyword evidence="2" id="KW-1185">Reference proteome</keyword>
<comment type="caution">
    <text evidence="1">The sequence shown here is derived from an EMBL/GenBank/DDBJ whole genome shotgun (WGS) entry which is preliminary data.</text>
</comment>
<evidence type="ECO:0000313" key="2">
    <source>
        <dbReference type="Proteomes" id="UP000321121"/>
    </source>
</evidence>
<dbReference type="Proteomes" id="UP000321121">
    <property type="component" value="Unassembled WGS sequence"/>
</dbReference>
<dbReference type="EMBL" id="BJUS01000003">
    <property type="protein sequence ID" value="GEK71918.1"/>
    <property type="molecule type" value="Genomic_DNA"/>
</dbReference>
<evidence type="ECO:0000313" key="1">
    <source>
        <dbReference type="EMBL" id="GEK71918.1"/>
    </source>
</evidence>
<protein>
    <recommendedName>
        <fullName evidence="3">UmuC domain-containing protein</fullName>
    </recommendedName>
</protein>
<reference evidence="1 2" key="1">
    <citation type="submission" date="2019-07" db="EMBL/GenBank/DDBJ databases">
        <title>Whole genome shotgun sequence of Halomonas halophila NBRC 102604.</title>
        <authorList>
            <person name="Hosoyama A."/>
            <person name="Uohara A."/>
            <person name="Ohji S."/>
            <person name="Ichikawa N."/>
        </authorList>
    </citation>
    <scope>NUCLEOTIDE SEQUENCE [LARGE SCALE GENOMIC DNA]</scope>
    <source>
        <strain evidence="1 2">NBRC 102604</strain>
    </source>
</reference>
<proteinExistence type="predicted"/>
<evidence type="ECO:0008006" key="3">
    <source>
        <dbReference type="Google" id="ProtNLM"/>
    </source>
</evidence>
<gene>
    <name evidence="1" type="ORF">HHA04nite_04620</name>
</gene>
<name>A0ABQ0U048_9GAMM</name>
<sequence length="54" mass="5879">MLDQRVNAIGMKASDLLAGTVLRPIDKIGRAARGVRERRRPVTIGFSPSDEESA</sequence>
<organism evidence="1 2">
    <name type="scientific">Halomonas halophila</name>
    <dbReference type="NCBI Taxonomy" id="29573"/>
    <lineage>
        <taxon>Bacteria</taxon>
        <taxon>Pseudomonadati</taxon>
        <taxon>Pseudomonadota</taxon>
        <taxon>Gammaproteobacteria</taxon>
        <taxon>Oceanospirillales</taxon>
        <taxon>Halomonadaceae</taxon>
        <taxon>Halomonas</taxon>
    </lineage>
</organism>
<accession>A0ABQ0U048</accession>